<dbReference type="InterPro" id="IPR052703">
    <property type="entry name" value="Aromatic_CoA_ox/epox"/>
</dbReference>
<keyword evidence="2" id="KW-1185">Reference proteome</keyword>
<evidence type="ECO:0000313" key="2">
    <source>
        <dbReference type="Proteomes" id="UP000317422"/>
    </source>
</evidence>
<dbReference type="Gene3D" id="1.20.1260.10">
    <property type="match status" value="1"/>
</dbReference>
<dbReference type="GO" id="GO:0005829">
    <property type="term" value="C:cytosol"/>
    <property type="evidence" value="ECO:0007669"/>
    <property type="project" value="TreeGrafter"/>
</dbReference>
<dbReference type="SUPFAM" id="SSF47240">
    <property type="entry name" value="Ferritin-like"/>
    <property type="match status" value="1"/>
</dbReference>
<gene>
    <name evidence="1" type="ORF">FHX37_4587</name>
</gene>
<reference evidence="1 2" key="1">
    <citation type="submission" date="2019-06" db="EMBL/GenBank/DDBJ databases">
        <title>Sequencing the genomes of 1000 actinobacteria strains.</title>
        <authorList>
            <person name="Klenk H.-P."/>
        </authorList>
    </citation>
    <scope>NUCLEOTIDE SEQUENCE [LARGE SCALE GENOMIC DNA]</scope>
    <source>
        <strain evidence="1 2">DSM 45015</strain>
    </source>
</reference>
<name>A0A543N7P7_9ACTN</name>
<dbReference type="GO" id="GO:0010124">
    <property type="term" value="P:phenylacetate catabolic process"/>
    <property type="evidence" value="ECO:0007669"/>
    <property type="project" value="InterPro"/>
</dbReference>
<organism evidence="1 2">
    <name type="scientific">Haloactinospora alba</name>
    <dbReference type="NCBI Taxonomy" id="405555"/>
    <lineage>
        <taxon>Bacteria</taxon>
        <taxon>Bacillati</taxon>
        <taxon>Actinomycetota</taxon>
        <taxon>Actinomycetes</taxon>
        <taxon>Streptosporangiales</taxon>
        <taxon>Nocardiopsidaceae</taxon>
        <taxon>Haloactinospora</taxon>
    </lineage>
</organism>
<dbReference type="EMBL" id="VFQC01000003">
    <property type="protein sequence ID" value="TQN27856.1"/>
    <property type="molecule type" value="Genomic_DNA"/>
</dbReference>
<proteinExistence type="predicted"/>
<dbReference type="PIRSF" id="PIRSF037834">
    <property type="entry name" value="PA_CoA_Oase3"/>
    <property type="match status" value="1"/>
</dbReference>
<dbReference type="Proteomes" id="UP000317422">
    <property type="component" value="Unassembled WGS sequence"/>
</dbReference>
<accession>A0A543N7P7</accession>
<comment type="caution">
    <text evidence="1">The sequence shown here is derived from an EMBL/GenBank/DDBJ whole genome shotgun (WGS) entry which is preliminary data.</text>
</comment>
<dbReference type="InterPro" id="IPR009078">
    <property type="entry name" value="Ferritin-like_SF"/>
</dbReference>
<dbReference type="Pfam" id="PF05138">
    <property type="entry name" value="PaaA_PaaC"/>
    <property type="match status" value="1"/>
</dbReference>
<protein>
    <submittedName>
        <fullName evidence="1">Ring-1,2-phenylacetyl-CoA epoxidase subunit PaaC</fullName>
    </submittedName>
</protein>
<dbReference type="OrthoDB" id="9789947at2"/>
<dbReference type="RefSeq" id="WP_141926260.1">
    <property type="nucleotide sequence ID" value="NZ_VFQC01000003.1"/>
</dbReference>
<dbReference type="PANTHER" id="PTHR30458">
    <property type="entry name" value="PHENYLACETIC ACID DEGRADATION PROTEIN PAA"/>
    <property type="match status" value="1"/>
</dbReference>
<dbReference type="AlphaFoldDB" id="A0A543N7P7"/>
<dbReference type="NCBIfam" id="TIGR02158">
    <property type="entry name" value="PA_CoA_Oxy3"/>
    <property type="match status" value="1"/>
</dbReference>
<dbReference type="InterPro" id="IPR011882">
    <property type="entry name" value="PaaC"/>
</dbReference>
<evidence type="ECO:0000313" key="1">
    <source>
        <dbReference type="EMBL" id="TQN27856.1"/>
    </source>
</evidence>
<dbReference type="InterPro" id="IPR012347">
    <property type="entry name" value="Ferritin-like"/>
</dbReference>
<dbReference type="InterPro" id="IPR007814">
    <property type="entry name" value="PaaA_PaaC"/>
</dbReference>
<sequence>MNAEDAPDRVGARAVTADTAAVSYLLRLGDDALVASHRLAELVTRAPQLEEDVALSNISLDLLGQARLLLSYAGRLEEQLTGVLRTEDELAYLRDESQFVNCRLVEFPNTDFAHTVARQLLFSAYAVELYTALGGSTDGELAGIAAKAVKEAAYHRDHAARWTVRLGDGTGESARRMTRALEALWPYTAEVFASDGVARAVSGTGFGTDPAGLRPAWDAFLDGVLAEAGLQRPAVAPVAGLGGLGGRDGVHTEPFGYLLAEMQHLHRSHPGAQW</sequence>
<dbReference type="PANTHER" id="PTHR30458:SF0">
    <property type="entry name" value="1,2-PHENYLACETYL-COA EPOXIDASE, SUBUNIT C"/>
    <property type="match status" value="1"/>
</dbReference>